<dbReference type="Proteomes" id="UP000251311">
    <property type="component" value="Unassembled WGS sequence"/>
</dbReference>
<gene>
    <name evidence="3" type="ORF">B0175_02385</name>
</gene>
<feature type="chain" id="PRO_5046994788" description="DUF4878 domain-containing protein" evidence="1">
    <location>
        <begin position="23"/>
        <end position="163"/>
    </location>
</feature>
<evidence type="ECO:0000259" key="2">
    <source>
        <dbReference type="Pfam" id="PF12870"/>
    </source>
</evidence>
<accession>A0ABX5JIM1</accession>
<keyword evidence="1" id="KW-0732">Signal</keyword>
<name>A0ABX5JIM1_9BACT</name>
<reference evidence="3 4" key="1">
    <citation type="submission" date="2017-02" db="EMBL/GenBank/DDBJ databases">
        <title>Arcobacter lacus sp. nov., a new species isolated from reclaimed water.</title>
        <authorList>
            <person name="Figueras M.J."/>
            <person name="Perez-Cataluna A."/>
            <person name="Salas-Masso N."/>
        </authorList>
    </citation>
    <scope>NUCLEOTIDE SEQUENCE [LARGE SCALE GENOMIC DNA]</scope>
    <source>
        <strain evidence="3 4">RW43-9</strain>
    </source>
</reference>
<organism evidence="3 4">
    <name type="scientific">Arcobacter lacus</name>
    <dbReference type="NCBI Taxonomy" id="1912876"/>
    <lineage>
        <taxon>Bacteria</taxon>
        <taxon>Pseudomonadati</taxon>
        <taxon>Campylobacterota</taxon>
        <taxon>Epsilonproteobacteria</taxon>
        <taxon>Campylobacterales</taxon>
        <taxon>Arcobacteraceae</taxon>
        <taxon>Arcobacter</taxon>
    </lineage>
</organism>
<evidence type="ECO:0000313" key="3">
    <source>
        <dbReference type="EMBL" id="PUE67251.1"/>
    </source>
</evidence>
<keyword evidence="4" id="KW-1185">Reference proteome</keyword>
<dbReference type="Pfam" id="PF12870">
    <property type="entry name" value="DUF4878"/>
    <property type="match status" value="1"/>
</dbReference>
<dbReference type="EMBL" id="MUXF01000003">
    <property type="protein sequence ID" value="PUE67251.1"/>
    <property type="molecule type" value="Genomic_DNA"/>
</dbReference>
<dbReference type="PROSITE" id="PS51257">
    <property type="entry name" value="PROKAR_LIPOPROTEIN"/>
    <property type="match status" value="1"/>
</dbReference>
<evidence type="ECO:0000313" key="4">
    <source>
        <dbReference type="Proteomes" id="UP000251311"/>
    </source>
</evidence>
<dbReference type="Gene3D" id="3.10.450.50">
    <property type="match status" value="1"/>
</dbReference>
<feature type="domain" description="DUF4878" evidence="2">
    <location>
        <begin position="78"/>
        <end position="162"/>
    </location>
</feature>
<sequence length="163" mass="18873">MRNIIKLTFLNLIALVTFTACMEDNPETVTKKYMEALKNGNFNEVSKVVSEEMKSNLSNNIFVNCIINPDIKNEVIPKLEENKIDIDEYNNLSSDKKNKIINECFKSWSKSLDNIASYKILFSKVNEKSNDAIVSVEEKLKNSEIKQEFISLKRINNEWKVIE</sequence>
<evidence type="ECO:0000256" key="1">
    <source>
        <dbReference type="SAM" id="SignalP"/>
    </source>
</evidence>
<dbReference type="InterPro" id="IPR024267">
    <property type="entry name" value="DUF4878"/>
</dbReference>
<proteinExistence type="predicted"/>
<feature type="signal peptide" evidence="1">
    <location>
        <begin position="1"/>
        <end position="22"/>
    </location>
</feature>
<protein>
    <recommendedName>
        <fullName evidence="2">DUF4878 domain-containing protein</fullName>
    </recommendedName>
</protein>
<dbReference type="RefSeq" id="WP_108527116.1">
    <property type="nucleotide sequence ID" value="NZ_MUXF01000003.1"/>
</dbReference>
<comment type="caution">
    <text evidence="3">The sequence shown here is derived from an EMBL/GenBank/DDBJ whole genome shotgun (WGS) entry which is preliminary data.</text>
</comment>